<feature type="region of interest" description="Disordered" evidence="1">
    <location>
        <begin position="227"/>
        <end position="248"/>
    </location>
</feature>
<proteinExistence type="predicted"/>
<feature type="domain" description="A-kinase anchor protein 7-like phosphoesterase" evidence="2">
    <location>
        <begin position="147"/>
        <end position="405"/>
    </location>
</feature>
<dbReference type="OrthoDB" id="277832at2759"/>
<evidence type="ECO:0000313" key="3">
    <source>
        <dbReference type="EMBL" id="KAF2497927.1"/>
    </source>
</evidence>
<organism evidence="3 4">
    <name type="scientific">Lophium mytilinum</name>
    <dbReference type="NCBI Taxonomy" id="390894"/>
    <lineage>
        <taxon>Eukaryota</taxon>
        <taxon>Fungi</taxon>
        <taxon>Dikarya</taxon>
        <taxon>Ascomycota</taxon>
        <taxon>Pezizomycotina</taxon>
        <taxon>Dothideomycetes</taxon>
        <taxon>Pleosporomycetidae</taxon>
        <taxon>Mytilinidiales</taxon>
        <taxon>Mytilinidiaceae</taxon>
        <taxon>Lophium</taxon>
    </lineage>
</organism>
<dbReference type="EMBL" id="MU004186">
    <property type="protein sequence ID" value="KAF2497927.1"/>
    <property type="molecule type" value="Genomic_DNA"/>
</dbReference>
<feature type="compositionally biased region" description="Low complexity" evidence="1">
    <location>
        <begin position="227"/>
        <end position="237"/>
    </location>
</feature>
<dbReference type="Gene3D" id="3.90.1140.10">
    <property type="entry name" value="Cyclic phosphodiesterase"/>
    <property type="match status" value="1"/>
</dbReference>
<accession>A0A6A6R3F1</accession>
<dbReference type="PANTHER" id="PTHR13360">
    <property type="entry name" value="ACTIVATING SIGNAL COINTEGRATOR 1 COMPLEX SUBUNIT 1"/>
    <property type="match status" value="1"/>
</dbReference>
<feature type="compositionally biased region" description="Low complexity" evidence="1">
    <location>
        <begin position="103"/>
        <end position="131"/>
    </location>
</feature>
<sequence length="426" mass="45183">MRFPPLAVSTQISKPSVLRARFLYFQSPPVFVLSSVAGSLPHSRVCVCSFISRFCIPSVALSPFSDHQTISGKNHFSAATMPGRKAKAPNNFCDPKADDVPASTSSSITPIPSKSNPESSNATPNSNPTSSQFTSKAAKPGARPPLTHFLCFPLVTPASRPQLQETLARFKEDVCATENVPEKAIRPLGTLHLTLGVMSLDEESLERAIAMLQSLNIAELLNTTSAETTTPSAAHPTPSDPKETPNTATKASLETAFASSDISATTSACSSGQTGATAPTTLPGPLVISLQGLHSMHPPARTSILYAAPEDPTGRLYPAATKLRDLFTQAGLMVPDDRPLKLHATIINTIYAKASKGGRGAGHGANAKALLRLDAQEMVERYRGFVWAEGVRVERVAICKMGAKKVVDAGGVVVREEYEEVAGLEV</sequence>
<evidence type="ECO:0000256" key="1">
    <source>
        <dbReference type="SAM" id="MobiDB-lite"/>
    </source>
</evidence>
<dbReference type="GO" id="GO:0005634">
    <property type="term" value="C:nucleus"/>
    <property type="evidence" value="ECO:0007669"/>
    <property type="project" value="TreeGrafter"/>
</dbReference>
<keyword evidence="4" id="KW-1185">Reference proteome</keyword>
<dbReference type="Pfam" id="PF10469">
    <property type="entry name" value="AKAP7_NLS"/>
    <property type="match status" value="1"/>
</dbReference>
<evidence type="ECO:0000259" key="2">
    <source>
        <dbReference type="Pfam" id="PF10469"/>
    </source>
</evidence>
<dbReference type="PANTHER" id="PTHR13360:SF1">
    <property type="entry name" value="ACTIVATING SIGNAL COINTEGRATOR 1 COMPLEX SUBUNIT 1"/>
    <property type="match status" value="1"/>
</dbReference>
<dbReference type="GO" id="GO:0006307">
    <property type="term" value="P:DNA alkylation repair"/>
    <property type="evidence" value="ECO:0007669"/>
    <property type="project" value="InterPro"/>
</dbReference>
<dbReference type="Proteomes" id="UP000799750">
    <property type="component" value="Unassembled WGS sequence"/>
</dbReference>
<evidence type="ECO:0000313" key="4">
    <source>
        <dbReference type="Proteomes" id="UP000799750"/>
    </source>
</evidence>
<dbReference type="AlphaFoldDB" id="A0A6A6R3F1"/>
<name>A0A6A6R3F1_9PEZI</name>
<reference evidence="3" key="1">
    <citation type="journal article" date="2020" name="Stud. Mycol.">
        <title>101 Dothideomycetes genomes: a test case for predicting lifestyles and emergence of pathogens.</title>
        <authorList>
            <person name="Haridas S."/>
            <person name="Albert R."/>
            <person name="Binder M."/>
            <person name="Bloem J."/>
            <person name="Labutti K."/>
            <person name="Salamov A."/>
            <person name="Andreopoulos B."/>
            <person name="Baker S."/>
            <person name="Barry K."/>
            <person name="Bills G."/>
            <person name="Bluhm B."/>
            <person name="Cannon C."/>
            <person name="Castanera R."/>
            <person name="Culley D."/>
            <person name="Daum C."/>
            <person name="Ezra D."/>
            <person name="Gonzalez J."/>
            <person name="Henrissat B."/>
            <person name="Kuo A."/>
            <person name="Liang C."/>
            <person name="Lipzen A."/>
            <person name="Lutzoni F."/>
            <person name="Magnuson J."/>
            <person name="Mondo S."/>
            <person name="Nolan M."/>
            <person name="Ohm R."/>
            <person name="Pangilinan J."/>
            <person name="Park H.-J."/>
            <person name="Ramirez L."/>
            <person name="Alfaro M."/>
            <person name="Sun H."/>
            <person name="Tritt A."/>
            <person name="Yoshinaga Y."/>
            <person name="Zwiers L.-H."/>
            <person name="Turgeon B."/>
            <person name="Goodwin S."/>
            <person name="Spatafora J."/>
            <person name="Crous P."/>
            <person name="Grigoriev I."/>
        </authorList>
    </citation>
    <scope>NUCLEOTIDE SEQUENCE</scope>
    <source>
        <strain evidence="3">CBS 269.34</strain>
    </source>
</reference>
<gene>
    <name evidence="3" type="ORF">BU16DRAFT_329576</name>
</gene>
<feature type="region of interest" description="Disordered" evidence="1">
    <location>
        <begin position="80"/>
        <end position="141"/>
    </location>
</feature>
<protein>
    <recommendedName>
        <fullName evidence="2">A-kinase anchor protein 7-like phosphoesterase domain-containing protein</fullName>
    </recommendedName>
</protein>
<dbReference type="InterPro" id="IPR019510">
    <property type="entry name" value="AKAP7-like_phosphoesterase"/>
</dbReference>
<dbReference type="InterPro" id="IPR009210">
    <property type="entry name" value="ASCC1"/>
</dbReference>
<dbReference type="GO" id="GO:0006355">
    <property type="term" value="P:regulation of DNA-templated transcription"/>
    <property type="evidence" value="ECO:0007669"/>
    <property type="project" value="TreeGrafter"/>
</dbReference>